<feature type="compositionally biased region" description="Basic residues" evidence="1">
    <location>
        <begin position="68"/>
        <end position="85"/>
    </location>
</feature>
<dbReference type="Gene3D" id="2.40.10.120">
    <property type="match status" value="1"/>
</dbReference>
<dbReference type="Pfam" id="PF13365">
    <property type="entry name" value="Trypsin_2"/>
    <property type="match status" value="1"/>
</dbReference>
<feature type="domain" description="PDZ" evidence="2">
    <location>
        <begin position="417"/>
        <end position="455"/>
    </location>
</feature>
<sequence>MAPTGRHEEAEEASRSQSVARRRLPAATHEEANVASSSRSLVGRRRRRRRRSPSILARVAQSEDEHRGKRKRSRDAKRRSKKRKKDNVEVEAPSASAATMQACSSDASSADSSPVRRPSIQGRGIKMWKTLDSATRDVYEKLDTKYHEKIDRHSKLVTLDRQLPRSCLVNQNLLPVRDSATKMIFQAAKAVLGVSSYVDGKLLNRSSGFLIEWGEASTILTSALLIRSKSPSIDEWSGKDEYVPNSKVFVHLLDKEETTLVAHLLYYDKHYNVALFRVDMNLGAQNLCFGSEAMCGQEIFVLGRDAGLNLKIDHGSVQYKGPSIYNRHHYMFFSCVIAQCGVGGPVIDFDGAVVGMANVQGNRFIPSCIILKCLDMWKKFQCIPRLHMGMKFSAIKFLDPAHVEKISRKCNVNAGLIVEEVCGGSVAEEVGVRTGDIIECLNGECIATTIELENMVMSICENYLDRREGIGCTVDVTAGVFNIRKEIYGTKRLLLTLSDDMEIITEDSRMFLLPDLPPIAAACSCNISKKAIIVCLQEIVPKVFDDDVGPDTG</sequence>
<gene>
    <name evidence="3" type="ORF">EJB05_33925</name>
</gene>
<dbReference type="Gene3D" id="2.30.42.10">
    <property type="match status" value="1"/>
</dbReference>
<feature type="compositionally biased region" description="Basic and acidic residues" evidence="1">
    <location>
        <begin position="1"/>
        <end position="14"/>
    </location>
</feature>
<dbReference type="OrthoDB" id="4217619at2759"/>
<dbReference type="Gramene" id="TVU17865">
    <property type="protein sequence ID" value="TVU17865"/>
    <property type="gene ID" value="EJB05_33925"/>
</dbReference>
<organism evidence="3 4">
    <name type="scientific">Eragrostis curvula</name>
    <name type="common">weeping love grass</name>
    <dbReference type="NCBI Taxonomy" id="38414"/>
    <lineage>
        <taxon>Eukaryota</taxon>
        <taxon>Viridiplantae</taxon>
        <taxon>Streptophyta</taxon>
        <taxon>Embryophyta</taxon>
        <taxon>Tracheophyta</taxon>
        <taxon>Spermatophyta</taxon>
        <taxon>Magnoliopsida</taxon>
        <taxon>Liliopsida</taxon>
        <taxon>Poales</taxon>
        <taxon>Poaceae</taxon>
        <taxon>PACMAD clade</taxon>
        <taxon>Chloridoideae</taxon>
        <taxon>Eragrostideae</taxon>
        <taxon>Eragrostidinae</taxon>
        <taxon>Eragrostis</taxon>
    </lineage>
</organism>
<keyword evidence="4" id="KW-1185">Reference proteome</keyword>
<evidence type="ECO:0000256" key="1">
    <source>
        <dbReference type="SAM" id="MobiDB-lite"/>
    </source>
</evidence>
<feature type="compositionally biased region" description="Low complexity" evidence="1">
    <location>
        <begin position="104"/>
        <end position="113"/>
    </location>
</feature>
<dbReference type="SUPFAM" id="SSF50494">
    <property type="entry name" value="Trypsin-like serine proteases"/>
    <property type="match status" value="1"/>
</dbReference>
<dbReference type="InterPro" id="IPR036034">
    <property type="entry name" value="PDZ_sf"/>
</dbReference>
<dbReference type="Proteomes" id="UP000324897">
    <property type="component" value="Chromosome 7"/>
</dbReference>
<dbReference type="SUPFAM" id="SSF50156">
    <property type="entry name" value="PDZ domain-like"/>
    <property type="match status" value="1"/>
</dbReference>
<protein>
    <recommendedName>
        <fullName evidence="2">PDZ domain-containing protein</fullName>
    </recommendedName>
</protein>
<comment type="caution">
    <text evidence="3">The sequence shown here is derived from an EMBL/GenBank/DDBJ whole genome shotgun (WGS) entry which is preliminary data.</text>
</comment>
<evidence type="ECO:0000259" key="2">
    <source>
        <dbReference type="Pfam" id="PF17820"/>
    </source>
</evidence>
<accession>A0A5J9U2V4</accession>
<dbReference type="PANTHER" id="PTHR47389:SF5">
    <property type="entry name" value="OS09G0436700 PROTEIN"/>
    <property type="match status" value="1"/>
</dbReference>
<proteinExistence type="predicted"/>
<name>A0A5J9U2V4_9POAL</name>
<evidence type="ECO:0000313" key="4">
    <source>
        <dbReference type="Proteomes" id="UP000324897"/>
    </source>
</evidence>
<feature type="compositionally biased region" description="Basic residues" evidence="1">
    <location>
        <begin position="42"/>
        <end position="52"/>
    </location>
</feature>
<dbReference type="InterPro" id="IPR009003">
    <property type="entry name" value="Peptidase_S1_PA"/>
</dbReference>
<dbReference type="AlphaFoldDB" id="A0A5J9U2V4"/>
<reference evidence="3 4" key="1">
    <citation type="journal article" date="2019" name="Sci. Rep.">
        <title>A high-quality genome of Eragrostis curvula grass provides insights into Poaceae evolution and supports new strategies to enhance forage quality.</title>
        <authorList>
            <person name="Carballo J."/>
            <person name="Santos B.A.C.M."/>
            <person name="Zappacosta D."/>
            <person name="Garbus I."/>
            <person name="Selva J.P."/>
            <person name="Gallo C.A."/>
            <person name="Diaz A."/>
            <person name="Albertini E."/>
            <person name="Caccamo M."/>
            <person name="Echenique V."/>
        </authorList>
    </citation>
    <scope>NUCLEOTIDE SEQUENCE [LARGE SCALE GENOMIC DNA]</scope>
    <source>
        <strain evidence="4">cv. Victoria</strain>
        <tissue evidence="3">Leaf</tissue>
    </source>
</reference>
<feature type="non-terminal residue" evidence="3">
    <location>
        <position position="1"/>
    </location>
</feature>
<dbReference type="InterPro" id="IPR041489">
    <property type="entry name" value="PDZ_6"/>
</dbReference>
<dbReference type="EMBL" id="RWGY01000029">
    <property type="protein sequence ID" value="TVU17865.1"/>
    <property type="molecule type" value="Genomic_DNA"/>
</dbReference>
<evidence type="ECO:0000313" key="3">
    <source>
        <dbReference type="EMBL" id="TVU17865.1"/>
    </source>
</evidence>
<dbReference type="Pfam" id="PF17820">
    <property type="entry name" value="PDZ_6"/>
    <property type="match status" value="1"/>
</dbReference>
<dbReference type="PANTHER" id="PTHR47389">
    <property type="entry name" value="OS09G0436400 PROTEIN"/>
    <property type="match status" value="1"/>
</dbReference>
<feature type="region of interest" description="Disordered" evidence="1">
    <location>
        <begin position="1"/>
        <end position="120"/>
    </location>
</feature>